<dbReference type="InterPro" id="IPR036563">
    <property type="entry name" value="MoaE_sf"/>
</dbReference>
<dbReference type="Pfam" id="PF02391">
    <property type="entry name" value="MoaE"/>
    <property type="match status" value="1"/>
</dbReference>
<gene>
    <name evidence="1" type="ORF">METZ01_LOCUS2835</name>
</gene>
<reference evidence="1" key="1">
    <citation type="submission" date="2018-05" db="EMBL/GenBank/DDBJ databases">
        <authorList>
            <person name="Lanie J.A."/>
            <person name="Ng W.-L."/>
            <person name="Kazmierczak K.M."/>
            <person name="Andrzejewski T.M."/>
            <person name="Davidsen T.M."/>
            <person name="Wayne K.J."/>
            <person name="Tettelin H."/>
            <person name="Glass J.I."/>
            <person name="Rusch D."/>
            <person name="Podicherti R."/>
            <person name="Tsui H.-C.T."/>
            <person name="Winkler M.E."/>
        </authorList>
    </citation>
    <scope>NUCLEOTIDE SEQUENCE</scope>
</reference>
<dbReference type="SUPFAM" id="SSF54690">
    <property type="entry name" value="Molybdopterin synthase subunit MoaE"/>
    <property type="match status" value="1"/>
</dbReference>
<sequence>MIKIEIVKGPITPFPSDDSRTQDGAELVFNGRVRAKEHGENITALEYEQYEGMAETELRNLAENTVKRFPVHDLFCKHRVGKVKVGETSLHVVIWSKHRQEGIDSMSWFIVELKKRIPIWKWAILEDGSRIPSECAH</sequence>
<evidence type="ECO:0008006" key="2">
    <source>
        <dbReference type="Google" id="ProtNLM"/>
    </source>
</evidence>
<dbReference type="PANTHER" id="PTHR23404">
    <property type="entry name" value="MOLYBDOPTERIN SYNTHASE RELATED"/>
    <property type="match status" value="1"/>
</dbReference>
<protein>
    <recommendedName>
        <fullName evidence="2">Molybdopterin biosynthesis protein MoeE</fullName>
    </recommendedName>
</protein>
<dbReference type="GO" id="GO:0006777">
    <property type="term" value="P:Mo-molybdopterin cofactor biosynthetic process"/>
    <property type="evidence" value="ECO:0007669"/>
    <property type="project" value="InterPro"/>
</dbReference>
<organism evidence="1">
    <name type="scientific">marine metagenome</name>
    <dbReference type="NCBI Taxonomy" id="408172"/>
    <lineage>
        <taxon>unclassified sequences</taxon>
        <taxon>metagenomes</taxon>
        <taxon>ecological metagenomes</taxon>
    </lineage>
</organism>
<dbReference type="CDD" id="cd00756">
    <property type="entry name" value="MoaE"/>
    <property type="match status" value="1"/>
</dbReference>
<dbReference type="EMBL" id="UINC01000145">
    <property type="protein sequence ID" value="SUZ49981.1"/>
    <property type="molecule type" value="Genomic_DNA"/>
</dbReference>
<dbReference type="InterPro" id="IPR003448">
    <property type="entry name" value="Mopterin_biosynth_MoaE"/>
</dbReference>
<accession>A0A381N5U8</accession>
<proteinExistence type="predicted"/>
<dbReference type="AlphaFoldDB" id="A0A381N5U8"/>
<name>A0A381N5U8_9ZZZZ</name>
<dbReference type="Gene3D" id="3.90.1170.40">
    <property type="entry name" value="Molybdopterin biosynthesis MoaE subunit"/>
    <property type="match status" value="1"/>
</dbReference>
<evidence type="ECO:0000313" key="1">
    <source>
        <dbReference type="EMBL" id="SUZ49981.1"/>
    </source>
</evidence>